<keyword evidence="1" id="KW-0472">Membrane</keyword>
<feature type="transmembrane region" description="Helical" evidence="1">
    <location>
        <begin position="114"/>
        <end position="137"/>
    </location>
</feature>
<keyword evidence="3" id="KW-1185">Reference proteome</keyword>
<evidence type="ECO:0000256" key="1">
    <source>
        <dbReference type="SAM" id="Phobius"/>
    </source>
</evidence>
<accession>A0A2V5K035</accession>
<evidence type="ECO:0008006" key="4">
    <source>
        <dbReference type="Google" id="ProtNLM"/>
    </source>
</evidence>
<reference evidence="2 3" key="1">
    <citation type="submission" date="2018-05" db="EMBL/GenBank/DDBJ databases">
        <title>Paenibacillus flagellatus sp. nov., isolated from selenium mineral soil.</title>
        <authorList>
            <person name="Dai X."/>
        </authorList>
    </citation>
    <scope>NUCLEOTIDE SEQUENCE [LARGE SCALE GENOMIC DNA]</scope>
    <source>
        <strain evidence="2 3">DXL2</strain>
    </source>
</reference>
<protein>
    <recommendedName>
        <fullName evidence="4">HPP family protein</fullName>
    </recommendedName>
</protein>
<dbReference type="RefSeq" id="WP_110841900.1">
    <property type="nucleotide sequence ID" value="NZ_QJVJ01000009.1"/>
</dbReference>
<dbReference type="Proteomes" id="UP000247476">
    <property type="component" value="Unassembled WGS sequence"/>
</dbReference>
<sequence length="159" mass="16828">MWIRSIVIALFLLAAYWLSSRFGALRLCFYPTLGAFGYFMISRSLSGKDAATIVAGAVTASAAGSALHAWSPGPAAFLATCLLTMGLIRLIRIHAAPIMAVSLIPFFTPIPAVWTLPVCVLGSLCGLIVALAAAQALESAWTSLRAKAKRDVVYVAEVE</sequence>
<proteinExistence type="predicted"/>
<evidence type="ECO:0000313" key="3">
    <source>
        <dbReference type="Proteomes" id="UP000247476"/>
    </source>
</evidence>
<dbReference type="AlphaFoldDB" id="A0A2V5K035"/>
<name>A0A2V5K035_9BACL</name>
<dbReference type="EMBL" id="QJVJ01000009">
    <property type="protein sequence ID" value="PYI52529.1"/>
    <property type="molecule type" value="Genomic_DNA"/>
</dbReference>
<comment type="caution">
    <text evidence="2">The sequence shown here is derived from an EMBL/GenBank/DDBJ whole genome shotgun (WGS) entry which is preliminary data.</text>
</comment>
<evidence type="ECO:0000313" key="2">
    <source>
        <dbReference type="EMBL" id="PYI52529.1"/>
    </source>
</evidence>
<organism evidence="2 3">
    <name type="scientific">Paenibacillus flagellatus</name>
    <dbReference type="NCBI Taxonomy" id="2211139"/>
    <lineage>
        <taxon>Bacteria</taxon>
        <taxon>Bacillati</taxon>
        <taxon>Bacillota</taxon>
        <taxon>Bacilli</taxon>
        <taxon>Bacillales</taxon>
        <taxon>Paenibacillaceae</taxon>
        <taxon>Paenibacillus</taxon>
    </lineage>
</organism>
<keyword evidence="1" id="KW-1133">Transmembrane helix</keyword>
<dbReference type="OrthoDB" id="2663140at2"/>
<keyword evidence="1" id="KW-0812">Transmembrane</keyword>
<gene>
    <name evidence="2" type="ORF">DLM86_20345</name>
</gene>